<keyword evidence="3" id="KW-1185">Reference proteome</keyword>
<sequence>MSFCQENAPFGKYQSIKKKCRYGREVSISQENADPSLYIPHDTSLCMLMMPSSTTSALRVGFGSSVDGEDANSRPSPSNKFFASEMRAAEPGSESETACKPLTSSWASTFFRLKGAQGRSGGCSIRFEGGVTSSRLSSFKLLAGKPTAGNGTH</sequence>
<gene>
    <name evidence="2" type="ORF">STAS_08148</name>
</gene>
<name>A0A5A7PHB3_STRAF</name>
<keyword evidence="2" id="KW-0436">Ligase</keyword>
<organism evidence="2 3">
    <name type="scientific">Striga asiatica</name>
    <name type="common">Asiatic witchweed</name>
    <name type="synonym">Buchnera asiatica</name>
    <dbReference type="NCBI Taxonomy" id="4170"/>
    <lineage>
        <taxon>Eukaryota</taxon>
        <taxon>Viridiplantae</taxon>
        <taxon>Streptophyta</taxon>
        <taxon>Embryophyta</taxon>
        <taxon>Tracheophyta</taxon>
        <taxon>Spermatophyta</taxon>
        <taxon>Magnoliopsida</taxon>
        <taxon>eudicotyledons</taxon>
        <taxon>Gunneridae</taxon>
        <taxon>Pentapetalae</taxon>
        <taxon>asterids</taxon>
        <taxon>lamiids</taxon>
        <taxon>Lamiales</taxon>
        <taxon>Orobanchaceae</taxon>
        <taxon>Buchnereae</taxon>
        <taxon>Striga</taxon>
    </lineage>
</organism>
<proteinExistence type="predicted"/>
<evidence type="ECO:0000313" key="2">
    <source>
        <dbReference type="EMBL" id="GER32094.1"/>
    </source>
</evidence>
<dbReference type="EMBL" id="BKCP01004550">
    <property type="protein sequence ID" value="GER32094.1"/>
    <property type="molecule type" value="Genomic_DNA"/>
</dbReference>
<evidence type="ECO:0000313" key="3">
    <source>
        <dbReference type="Proteomes" id="UP000325081"/>
    </source>
</evidence>
<dbReference type="AlphaFoldDB" id="A0A5A7PHB3"/>
<dbReference type="GO" id="GO:0016874">
    <property type="term" value="F:ligase activity"/>
    <property type="evidence" value="ECO:0007669"/>
    <property type="project" value="UniProtKB-KW"/>
</dbReference>
<feature type="non-terminal residue" evidence="2">
    <location>
        <position position="153"/>
    </location>
</feature>
<dbReference type="Proteomes" id="UP000325081">
    <property type="component" value="Unassembled WGS sequence"/>
</dbReference>
<reference evidence="3" key="1">
    <citation type="journal article" date="2019" name="Curr. Biol.">
        <title>Genome Sequence of Striga asiatica Provides Insight into the Evolution of Plant Parasitism.</title>
        <authorList>
            <person name="Yoshida S."/>
            <person name="Kim S."/>
            <person name="Wafula E.K."/>
            <person name="Tanskanen J."/>
            <person name="Kim Y.M."/>
            <person name="Honaas L."/>
            <person name="Yang Z."/>
            <person name="Spallek T."/>
            <person name="Conn C.E."/>
            <person name="Ichihashi Y."/>
            <person name="Cheong K."/>
            <person name="Cui S."/>
            <person name="Der J.P."/>
            <person name="Gundlach H."/>
            <person name="Jiao Y."/>
            <person name="Hori C."/>
            <person name="Ishida J.K."/>
            <person name="Kasahara H."/>
            <person name="Kiba T."/>
            <person name="Kim M.S."/>
            <person name="Koo N."/>
            <person name="Laohavisit A."/>
            <person name="Lee Y.H."/>
            <person name="Lumba S."/>
            <person name="McCourt P."/>
            <person name="Mortimer J.C."/>
            <person name="Mutuku J.M."/>
            <person name="Nomura T."/>
            <person name="Sasaki-Sekimoto Y."/>
            <person name="Seto Y."/>
            <person name="Wang Y."/>
            <person name="Wakatake T."/>
            <person name="Sakakibara H."/>
            <person name="Demura T."/>
            <person name="Yamaguchi S."/>
            <person name="Yoneyama K."/>
            <person name="Manabe R.I."/>
            <person name="Nelson D.C."/>
            <person name="Schulman A.H."/>
            <person name="Timko M.P."/>
            <person name="dePamphilis C.W."/>
            <person name="Choi D."/>
            <person name="Shirasu K."/>
        </authorList>
    </citation>
    <scope>NUCLEOTIDE SEQUENCE [LARGE SCALE GENOMIC DNA]</scope>
    <source>
        <strain evidence="3">cv. UVA1</strain>
    </source>
</reference>
<protein>
    <submittedName>
        <fullName evidence="2">Glutamate--cysteine ligase</fullName>
    </submittedName>
</protein>
<accession>A0A5A7PHB3</accession>
<evidence type="ECO:0000256" key="1">
    <source>
        <dbReference type="SAM" id="MobiDB-lite"/>
    </source>
</evidence>
<comment type="caution">
    <text evidence="2">The sequence shown here is derived from an EMBL/GenBank/DDBJ whole genome shotgun (WGS) entry which is preliminary data.</text>
</comment>
<feature type="region of interest" description="Disordered" evidence="1">
    <location>
        <begin position="62"/>
        <end position="81"/>
    </location>
</feature>